<proteinExistence type="predicted"/>
<dbReference type="EMBL" id="JAPDDP010000113">
    <property type="protein sequence ID" value="MDA0185431.1"/>
    <property type="molecule type" value="Genomic_DNA"/>
</dbReference>
<accession>A0A9X3NG16</accession>
<evidence type="ECO:0000313" key="3">
    <source>
        <dbReference type="Proteomes" id="UP001147653"/>
    </source>
</evidence>
<feature type="signal peptide" evidence="1">
    <location>
        <begin position="1"/>
        <end position="21"/>
    </location>
</feature>
<dbReference type="AlphaFoldDB" id="A0A9X3NG16"/>
<keyword evidence="3" id="KW-1185">Reference proteome</keyword>
<evidence type="ECO:0000313" key="2">
    <source>
        <dbReference type="EMBL" id="MDA0185431.1"/>
    </source>
</evidence>
<protein>
    <recommendedName>
        <fullName evidence="4">DUF3558 domain-containing protein</fullName>
    </recommendedName>
</protein>
<gene>
    <name evidence="2" type="ORF">OJ997_34310</name>
</gene>
<keyword evidence="1" id="KW-0732">Signal</keyword>
<dbReference type="RefSeq" id="WP_270029935.1">
    <property type="nucleotide sequence ID" value="NZ_JAPDDP010000113.1"/>
</dbReference>
<evidence type="ECO:0008006" key="4">
    <source>
        <dbReference type="Google" id="ProtNLM"/>
    </source>
</evidence>
<feature type="chain" id="PRO_5040883843" description="DUF3558 domain-containing protein" evidence="1">
    <location>
        <begin position="22"/>
        <end position="144"/>
    </location>
</feature>
<dbReference type="Proteomes" id="UP001147653">
    <property type="component" value="Unassembled WGS sequence"/>
</dbReference>
<organism evidence="2 3">
    <name type="scientific">Solirubrobacter phytolaccae</name>
    <dbReference type="NCBI Taxonomy" id="1404360"/>
    <lineage>
        <taxon>Bacteria</taxon>
        <taxon>Bacillati</taxon>
        <taxon>Actinomycetota</taxon>
        <taxon>Thermoleophilia</taxon>
        <taxon>Solirubrobacterales</taxon>
        <taxon>Solirubrobacteraceae</taxon>
        <taxon>Solirubrobacter</taxon>
    </lineage>
</organism>
<reference evidence="2" key="1">
    <citation type="submission" date="2022-10" db="EMBL/GenBank/DDBJ databases">
        <title>The WGS of Solirubrobacter phytolaccae KCTC 29190.</title>
        <authorList>
            <person name="Jiang Z."/>
        </authorList>
    </citation>
    <scope>NUCLEOTIDE SEQUENCE</scope>
    <source>
        <strain evidence="2">KCTC 29190</strain>
    </source>
</reference>
<sequence length="144" mass="15294">MKKLLITTALAFAAVTAPAAAAPTLTGTATLDNGHTFTCTWTQIPEGEDCLAIVGDAADEVRLLQRHGATSATFTVDATAIARGVITRTVERRTDGTWLMRGSSTAHDKRWGFVCAGTPLRCAMWEGGTKKTIAKATKKVTRKS</sequence>
<comment type="caution">
    <text evidence="2">The sequence shown here is derived from an EMBL/GenBank/DDBJ whole genome shotgun (WGS) entry which is preliminary data.</text>
</comment>
<evidence type="ECO:0000256" key="1">
    <source>
        <dbReference type="SAM" id="SignalP"/>
    </source>
</evidence>
<name>A0A9X3NG16_9ACTN</name>